<keyword evidence="5" id="KW-1185">Reference proteome</keyword>
<dbReference type="InterPro" id="IPR002110">
    <property type="entry name" value="Ankyrin_rpt"/>
</dbReference>
<dbReference type="InterPro" id="IPR036770">
    <property type="entry name" value="Ankyrin_rpt-contain_sf"/>
</dbReference>
<accession>A0A1I6JXW4</accession>
<dbReference type="SUPFAM" id="SSF48403">
    <property type="entry name" value="Ankyrin repeat"/>
    <property type="match status" value="1"/>
</dbReference>
<dbReference type="AlphaFoldDB" id="A0A1I6JXW4"/>
<protein>
    <submittedName>
        <fullName evidence="4">Uncharacterized protein</fullName>
    </submittedName>
</protein>
<evidence type="ECO:0000256" key="3">
    <source>
        <dbReference type="PROSITE-ProRule" id="PRU00023"/>
    </source>
</evidence>
<evidence type="ECO:0000313" key="5">
    <source>
        <dbReference type="Proteomes" id="UP000198824"/>
    </source>
</evidence>
<sequence length="178" mass="18248">MTDETHADLPPLPSPERLLELLHDAARIGRDDVIPALLQAGVPIDARDARGYTALILASYNGQESTTALLLAEGANPDAPDGARGNTALMGVAFKGYDAIARLLLDAGATVDARNNAGQTALMSAVMFGHGAIVDLLLARGADPRAEDEAGNSPARVAAAQGNAAMLERIEAASEIGG</sequence>
<keyword evidence="2 3" id="KW-0040">ANK repeat</keyword>
<dbReference type="Proteomes" id="UP000198824">
    <property type="component" value="Unassembled WGS sequence"/>
</dbReference>
<feature type="repeat" description="ANK" evidence="3">
    <location>
        <begin position="50"/>
        <end position="82"/>
    </location>
</feature>
<dbReference type="SMART" id="SM00248">
    <property type="entry name" value="ANK"/>
    <property type="match status" value="4"/>
</dbReference>
<dbReference type="Gene3D" id="1.25.40.20">
    <property type="entry name" value="Ankyrin repeat-containing domain"/>
    <property type="match status" value="2"/>
</dbReference>
<feature type="repeat" description="ANK" evidence="3">
    <location>
        <begin position="117"/>
        <end position="149"/>
    </location>
</feature>
<dbReference type="STRING" id="1166337.SAMN05192580_1048"/>
<proteinExistence type="predicted"/>
<dbReference type="Pfam" id="PF12796">
    <property type="entry name" value="Ank_2"/>
    <property type="match status" value="1"/>
</dbReference>
<dbReference type="PANTHER" id="PTHR24171">
    <property type="entry name" value="ANKYRIN REPEAT DOMAIN-CONTAINING PROTEIN 39-RELATED"/>
    <property type="match status" value="1"/>
</dbReference>
<dbReference type="EMBL" id="FOZG01000001">
    <property type="protein sequence ID" value="SFR83738.1"/>
    <property type="molecule type" value="Genomic_DNA"/>
</dbReference>
<gene>
    <name evidence="4" type="ORF">SAMN05192580_1048</name>
</gene>
<dbReference type="PANTHER" id="PTHR24171:SF9">
    <property type="entry name" value="ANKYRIN REPEAT DOMAIN-CONTAINING PROTEIN 39"/>
    <property type="match status" value="1"/>
</dbReference>
<dbReference type="PROSITE" id="PS50297">
    <property type="entry name" value="ANK_REP_REGION"/>
    <property type="match status" value="3"/>
</dbReference>
<dbReference type="PROSITE" id="PS50088">
    <property type="entry name" value="ANK_REPEAT"/>
    <property type="match status" value="4"/>
</dbReference>
<reference evidence="4 5" key="1">
    <citation type="submission" date="2016-10" db="EMBL/GenBank/DDBJ databases">
        <authorList>
            <person name="de Groot N.N."/>
        </authorList>
    </citation>
    <scope>NUCLEOTIDE SEQUENCE [LARGE SCALE GENOMIC DNA]</scope>
    <source>
        <strain evidence="4 5">S5-249</strain>
    </source>
</reference>
<evidence type="ECO:0000256" key="1">
    <source>
        <dbReference type="ARBA" id="ARBA00022737"/>
    </source>
</evidence>
<dbReference type="RefSeq" id="WP_165611206.1">
    <property type="nucleotide sequence ID" value="NZ_FOZG01000001.1"/>
</dbReference>
<evidence type="ECO:0000256" key="2">
    <source>
        <dbReference type="ARBA" id="ARBA00023043"/>
    </source>
</evidence>
<evidence type="ECO:0000313" key="4">
    <source>
        <dbReference type="EMBL" id="SFR83738.1"/>
    </source>
</evidence>
<feature type="repeat" description="ANK" evidence="3">
    <location>
        <begin position="84"/>
        <end position="116"/>
    </location>
</feature>
<name>A0A1I6JXW4_9SPHN</name>
<feature type="repeat" description="ANK" evidence="3">
    <location>
        <begin position="22"/>
        <end position="49"/>
    </location>
</feature>
<organism evidence="4 5">
    <name type="scientific">Sphingomonas jatrophae</name>
    <dbReference type="NCBI Taxonomy" id="1166337"/>
    <lineage>
        <taxon>Bacteria</taxon>
        <taxon>Pseudomonadati</taxon>
        <taxon>Pseudomonadota</taxon>
        <taxon>Alphaproteobacteria</taxon>
        <taxon>Sphingomonadales</taxon>
        <taxon>Sphingomonadaceae</taxon>
        <taxon>Sphingomonas</taxon>
    </lineage>
</organism>
<keyword evidence="1" id="KW-0677">Repeat</keyword>